<gene>
    <name evidence="1" type="ORF">MNBD_GAMMA23-2511</name>
</gene>
<proteinExistence type="predicted"/>
<accession>A0A3B1AD77</accession>
<protein>
    <submittedName>
        <fullName evidence="1">Uncharacterized protein</fullName>
    </submittedName>
</protein>
<feature type="non-terminal residue" evidence="1">
    <location>
        <position position="265"/>
    </location>
</feature>
<dbReference type="AlphaFoldDB" id="A0A3B1AD77"/>
<sequence length="265" mass="30320">MDDEEISKIFESKVKTFTNNKLGINVKIPFSFQGHTYALQVGKKGGPKGPVSGPFYFEFVLANEFLIHLSDHELSSVDVDEGYSNLSFKKIAKLNKIIIPYNLENSEEEKVAELTFKTTDKDRVQSFILKISDMDMDMDMDTSLRLASQIVATFLDFLSFKAQLPLQVRHIDICSGKRNNLCRRYLTLPFTSVFSIEETDFTSAISIPISLMPSLRLFREAISSSKPHYRLLCFFRVWEGALRKVQSKNSEILKERGIVPSRPKR</sequence>
<name>A0A3B1AD77_9ZZZZ</name>
<reference evidence="1" key="1">
    <citation type="submission" date="2018-06" db="EMBL/GenBank/DDBJ databases">
        <authorList>
            <person name="Zhirakovskaya E."/>
        </authorList>
    </citation>
    <scope>NUCLEOTIDE SEQUENCE</scope>
</reference>
<evidence type="ECO:0000313" key="1">
    <source>
        <dbReference type="EMBL" id="VAW97882.1"/>
    </source>
</evidence>
<dbReference type="EMBL" id="UOFT01000062">
    <property type="protein sequence ID" value="VAW97882.1"/>
    <property type="molecule type" value="Genomic_DNA"/>
</dbReference>
<organism evidence="1">
    <name type="scientific">hydrothermal vent metagenome</name>
    <dbReference type="NCBI Taxonomy" id="652676"/>
    <lineage>
        <taxon>unclassified sequences</taxon>
        <taxon>metagenomes</taxon>
        <taxon>ecological metagenomes</taxon>
    </lineage>
</organism>